<comment type="caution">
    <text evidence="6">The sequence shown here is derived from an EMBL/GenBank/DDBJ whole genome shotgun (WGS) entry which is preliminary data.</text>
</comment>
<evidence type="ECO:0000256" key="1">
    <source>
        <dbReference type="ARBA" id="ARBA00001946"/>
    </source>
</evidence>
<reference evidence="6 7" key="1">
    <citation type="submission" date="2020-08" db="EMBL/GenBank/DDBJ databases">
        <title>A Genomic Blueprint of the Chicken Gut Microbiome.</title>
        <authorList>
            <person name="Gilroy R."/>
            <person name="Ravi A."/>
            <person name="Getino M."/>
            <person name="Pursley I."/>
            <person name="Horton D.L."/>
            <person name="Alikhan N.-F."/>
            <person name="Baker D."/>
            <person name="Gharbi K."/>
            <person name="Hall N."/>
            <person name="Watson M."/>
            <person name="Adriaenssens E.M."/>
            <person name="Foster-Nyarko E."/>
            <person name="Jarju S."/>
            <person name="Secka A."/>
            <person name="Antonio M."/>
            <person name="Oren A."/>
            <person name="Chaudhuri R."/>
            <person name="La Ragione R.M."/>
            <person name="Hildebrand F."/>
            <person name="Pallen M.J."/>
        </authorList>
    </citation>
    <scope>NUCLEOTIDE SEQUENCE [LARGE SCALE GENOMIC DNA]</scope>
    <source>
        <strain evidence="6 7">Sa4CVA2</strain>
    </source>
</reference>
<dbReference type="Gene3D" id="3.20.20.370">
    <property type="entry name" value="Glycoside hydrolase/deacetylase"/>
    <property type="match status" value="1"/>
</dbReference>
<keyword evidence="5" id="KW-0119">Carbohydrate metabolism</keyword>
<evidence type="ECO:0000256" key="5">
    <source>
        <dbReference type="ARBA" id="ARBA00023277"/>
    </source>
</evidence>
<evidence type="ECO:0000256" key="3">
    <source>
        <dbReference type="ARBA" id="ARBA00022801"/>
    </source>
</evidence>
<evidence type="ECO:0000256" key="4">
    <source>
        <dbReference type="ARBA" id="ARBA00022842"/>
    </source>
</evidence>
<dbReference type="Proteomes" id="UP000606724">
    <property type="component" value="Unassembled WGS sequence"/>
</dbReference>
<dbReference type="InterPro" id="IPR006879">
    <property type="entry name" value="YdjC-like"/>
</dbReference>
<evidence type="ECO:0000313" key="7">
    <source>
        <dbReference type="Proteomes" id="UP000606724"/>
    </source>
</evidence>
<keyword evidence="7" id="KW-1185">Reference proteome</keyword>
<dbReference type="InterPro" id="IPR011330">
    <property type="entry name" value="Glyco_hydro/deAcase_b/a-brl"/>
</dbReference>
<dbReference type="GeneID" id="84653864"/>
<organism evidence="6 7">
    <name type="scientific">Psychrobacter communis</name>
    <dbReference type="NCBI Taxonomy" id="2762238"/>
    <lineage>
        <taxon>Bacteria</taxon>
        <taxon>Pseudomonadati</taxon>
        <taxon>Pseudomonadota</taxon>
        <taxon>Gammaproteobacteria</taxon>
        <taxon>Moraxellales</taxon>
        <taxon>Moraxellaceae</taxon>
        <taxon>Psychrobacter</taxon>
    </lineage>
</organism>
<evidence type="ECO:0000256" key="2">
    <source>
        <dbReference type="ARBA" id="ARBA00022723"/>
    </source>
</evidence>
<dbReference type="PANTHER" id="PTHR31609">
    <property type="entry name" value="YDJC DEACETYLASE FAMILY MEMBER"/>
    <property type="match status" value="1"/>
</dbReference>
<accession>A0ABR8RHR9</accession>
<protein>
    <submittedName>
        <fullName evidence="6">ChbG/HpnK family deacetylase</fullName>
    </submittedName>
</protein>
<name>A0ABR8RHR9_9GAMM</name>
<dbReference type="SUPFAM" id="SSF88713">
    <property type="entry name" value="Glycoside hydrolase/deacetylase"/>
    <property type="match status" value="1"/>
</dbReference>
<keyword evidence="4" id="KW-0460">Magnesium</keyword>
<comment type="cofactor">
    <cofactor evidence="1">
        <name>Mg(2+)</name>
        <dbReference type="ChEBI" id="CHEBI:18420"/>
    </cofactor>
</comment>
<sequence>MSHPHYKEQAAALSNHARPVIINVDDLGLSTAVNDAVIHLAELGRIGASSYMVGGTITDSDINRLNQLNVDIGLHLDLTGIFASALRGSLKSIIIASYLRRFNPMQVTDIIKQQLDGFEERFNRAPVFIDGHQHIHQFPVIREGLIKELTNRYSDKIAKGMLSARVTTPLINDVKSWIIYILGGYAWRKSCQHHRIITNDKFGGVYGFDADRQQLAMLWKKWLQAAPCHTANVSPTLIMCHPAVPESRSNSWQDDIKGAREIEYKWLISDEFAELLAQYEVKLMRWSDITSPS</sequence>
<keyword evidence="2" id="KW-0479">Metal-binding</keyword>
<dbReference type="PANTHER" id="PTHR31609:SF1">
    <property type="entry name" value="CARBOHYDRATE DEACETYLASE"/>
    <property type="match status" value="1"/>
</dbReference>
<gene>
    <name evidence="6" type="ORF">H9653_04900</name>
</gene>
<dbReference type="Pfam" id="PF04794">
    <property type="entry name" value="YdjC"/>
    <property type="match status" value="1"/>
</dbReference>
<dbReference type="RefSeq" id="WP_068408727.1">
    <property type="nucleotide sequence ID" value="NZ_JACSQR010000009.1"/>
</dbReference>
<dbReference type="EMBL" id="JACSQR010000009">
    <property type="protein sequence ID" value="MBD7947357.1"/>
    <property type="molecule type" value="Genomic_DNA"/>
</dbReference>
<dbReference type="CDD" id="cd10807">
    <property type="entry name" value="YdjC_like_3"/>
    <property type="match status" value="1"/>
</dbReference>
<keyword evidence="3" id="KW-0378">Hydrolase</keyword>
<proteinExistence type="predicted"/>
<evidence type="ECO:0000313" key="6">
    <source>
        <dbReference type="EMBL" id="MBD7947357.1"/>
    </source>
</evidence>